<gene>
    <name evidence="5" type="ORF">LXM24_18645</name>
</gene>
<keyword evidence="2" id="KW-0442">Lipid degradation</keyword>
<evidence type="ECO:0000256" key="3">
    <source>
        <dbReference type="ARBA" id="ARBA00023098"/>
    </source>
</evidence>
<dbReference type="PANTHER" id="PTHR10272:SF0">
    <property type="entry name" value="PLATELET-ACTIVATING FACTOR ACETYLHYDROLASE"/>
    <property type="match status" value="1"/>
</dbReference>
<feature type="transmembrane region" description="Helical" evidence="4">
    <location>
        <begin position="53"/>
        <end position="72"/>
    </location>
</feature>
<accession>A0A9X1PDZ1</accession>
<keyword evidence="4" id="KW-0472">Membrane</keyword>
<dbReference type="AlphaFoldDB" id="A0A9X1PDZ1"/>
<comment type="caution">
    <text evidence="5">The sequence shown here is derived from an EMBL/GenBank/DDBJ whole genome shotgun (WGS) entry which is preliminary data.</text>
</comment>
<protein>
    <recommendedName>
        <fullName evidence="7">Carboxylic ester hydrolase</fullName>
    </recommendedName>
</protein>
<evidence type="ECO:0000256" key="4">
    <source>
        <dbReference type="SAM" id="Phobius"/>
    </source>
</evidence>
<keyword evidence="4" id="KW-0812">Transmembrane</keyword>
<dbReference type="RefSeq" id="WP_234615001.1">
    <property type="nucleotide sequence ID" value="NZ_CP098806.1"/>
</dbReference>
<feature type="transmembrane region" description="Helical" evidence="4">
    <location>
        <begin position="29"/>
        <end position="47"/>
    </location>
</feature>
<evidence type="ECO:0000313" key="5">
    <source>
        <dbReference type="EMBL" id="MCF0042133.1"/>
    </source>
</evidence>
<keyword evidence="3" id="KW-0443">Lipid metabolism</keyword>
<keyword evidence="6" id="KW-1185">Reference proteome</keyword>
<sequence>MNSLDILILVMLVMTTVYVIISSKRANSILTISTGLLALLFVIQFFWKGFYWQYIPTYLQSCLLMIAIYGKLGSRRKLLHFSLGILTVVALVPWAIFLPVPGLTKPVGKYSVGTQIFRWVDSTRAEQISEDPFDKRNVIVQAWYPAQGDAKGTHSLYLDGLPTLPPKVSIMPSFLMDHYDQIDTYAVTNAAPAKAREKWPVVLFLPGYGAARAFYTSLAVGMASHGYVVLCLDHPYEAAITQLANGKLATTIENFQPGDSDRLGFMKDRLDIRVADVKFVINQIENKSSNADTFFTSLDLNRIGIAGHSLGGATGAAAMAGESRIKAAVNIDGTLYGGLPKSTVYLPFLLIESKKDEVGRFERYEAGNQALFKQFHGGYRYELEDADHYSFTDVPLLLAPPARLLAGYVLSIGQQSKKTHKATVSLLDAFFDHTLNGNPSQTDAVANRYESIARKSVAY</sequence>
<evidence type="ECO:0000256" key="1">
    <source>
        <dbReference type="ARBA" id="ARBA00022801"/>
    </source>
</evidence>
<dbReference type="Proteomes" id="UP001139700">
    <property type="component" value="Unassembled WGS sequence"/>
</dbReference>
<dbReference type="Pfam" id="PF03403">
    <property type="entry name" value="PAF-AH_p_II"/>
    <property type="match status" value="1"/>
</dbReference>
<feature type="transmembrane region" description="Helical" evidence="4">
    <location>
        <begin position="79"/>
        <end position="100"/>
    </location>
</feature>
<organism evidence="5 6">
    <name type="scientific">Dyadobacter fanqingshengii</name>
    <dbReference type="NCBI Taxonomy" id="2906443"/>
    <lineage>
        <taxon>Bacteria</taxon>
        <taxon>Pseudomonadati</taxon>
        <taxon>Bacteroidota</taxon>
        <taxon>Cytophagia</taxon>
        <taxon>Cytophagales</taxon>
        <taxon>Spirosomataceae</taxon>
        <taxon>Dyadobacter</taxon>
    </lineage>
</organism>
<name>A0A9X1PDZ1_9BACT</name>
<reference evidence="5" key="1">
    <citation type="submission" date="2021-12" db="EMBL/GenBank/DDBJ databases">
        <title>Novel species in genus Dyadobacter.</title>
        <authorList>
            <person name="Ma C."/>
        </authorList>
    </citation>
    <scope>NUCLEOTIDE SEQUENCE</scope>
    <source>
        <strain evidence="5">CY399</strain>
    </source>
</reference>
<dbReference type="GO" id="GO:0003847">
    <property type="term" value="F:1-alkyl-2-acetylglycerophosphocholine esterase activity"/>
    <property type="evidence" value="ECO:0007669"/>
    <property type="project" value="TreeGrafter"/>
</dbReference>
<keyword evidence="4" id="KW-1133">Transmembrane helix</keyword>
<feature type="transmembrane region" description="Helical" evidence="4">
    <location>
        <begin position="6"/>
        <end position="22"/>
    </location>
</feature>
<dbReference type="EMBL" id="JAJTTA010000003">
    <property type="protein sequence ID" value="MCF0042133.1"/>
    <property type="molecule type" value="Genomic_DNA"/>
</dbReference>
<dbReference type="InterPro" id="IPR029058">
    <property type="entry name" value="AB_hydrolase_fold"/>
</dbReference>
<keyword evidence="1" id="KW-0378">Hydrolase</keyword>
<dbReference type="PANTHER" id="PTHR10272">
    <property type="entry name" value="PLATELET-ACTIVATING FACTOR ACETYLHYDROLASE"/>
    <property type="match status" value="1"/>
</dbReference>
<dbReference type="Gene3D" id="3.40.50.1820">
    <property type="entry name" value="alpha/beta hydrolase"/>
    <property type="match status" value="1"/>
</dbReference>
<proteinExistence type="predicted"/>
<evidence type="ECO:0000256" key="2">
    <source>
        <dbReference type="ARBA" id="ARBA00022963"/>
    </source>
</evidence>
<evidence type="ECO:0008006" key="7">
    <source>
        <dbReference type="Google" id="ProtNLM"/>
    </source>
</evidence>
<evidence type="ECO:0000313" key="6">
    <source>
        <dbReference type="Proteomes" id="UP001139700"/>
    </source>
</evidence>
<dbReference type="GO" id="GO:0016042">
    <property type="term" value="P:lipid catabolic process"/>
    <property type="evidence" value="ECO:0007669"/>
    <property type="project" value="UniProtKB-KW"/>
</dbReference>
<dbReference type="SUPFAM" id="SSF53474">
    <property type="entry name" value="alpha/beta-Hydrolases"/>
    <property type="match status" value="1"/>
</dbReference>